<accession>A0A6S6PAI1</accession>
<dbReference type="EMBL" id="AP023287">
    <property type="protein sequence ID" value="BCI54996.1"/>
    <property type="molecule type" value="Genomic_DNA"/>
</dbReference>
<name>A0A6S6PAI1_9MYCO</name>
<dbReference type="AlphaFoldDB" id="A0A6S6PAI1"/>
<reference evidence="1 2" key="1">
    <citation type="submission" date="2020-07" db="EMBL/GenBank/DDBJ databases">
        <title>Complete genome sequence of Mycolicibacterium litorale like strain isolated from cardiac implantable electronic device infection.</title>
        <authorList>
            <person name="Fukano H."/>
            <person name="Miyama H."/>
            <person name="Hoshino Y."/>
        </authorList>
    </citation>
    <scope>NUCLEOTIDE SEQUENCE [LARGE SCALE GENOMIC DNA]</scope>
    <source>
        <strain evidence="1 2">NIIDNTM18</strain>
    </source>
</reference>
<sequence length="59" mass="6564">MTFPIDADELLARVPAQLHETPFPELEGDTPAMAARHIRLTGCDACRNFLQTLIIKGEK</sequence>
<organism evidence="1 2">
    <name type="scientific">Mycolicibacterium litorale</name>
    <dbReference type="NCBI Taxonomy" id="758802"/>
    <lineage>
        <taxon>Bacteria</taxon>
        <taxon>Bacillati</taxon>
        <taxon>Actinomycetota</taxon>
        <taxon>Actinomycetes</taxon>
        <taxon>Mycobacteriales</taxon>
        <taxon>Mycobacteriaceae</taxon>
        <taxon>Mycolicibacterium</taxon>
    </lineage>
</organism>
<evidence type="ECO:0000313" key="1">
    <source>
        <dbReference type="EMBL" id="BCI54996.1"/>
    </source>
</evidence>
<dbReference type="Proteomes" id="UP000515734">
    <property type="component" value="Chromosome"/>
</dbReference>
<protein>
    <submittedName>
        <fullName evidence="1">Uncharacterized protein</fullName>
    </submittedName>
</protein>
<gene>
    <name evidence="1" type="ORF">NIIDNTM18_42740</name>
</gene>
<evidence type="ECO:0000313" key="2">
    <source>
        <dbReference type="Proteomes" id="UP000515734"/>
    </source>
</evidence>
<proteinExistence type="predicted"/>